<reference evidence="1 2" key="1">
    <citation type="journal article" date="2014" name="Int. J. Syst. Evol. Microbiol.">
        <title>Complete genome sequence of Corynebacterium casei LMG S-19264T (=DSM 44701T), isolated from a smear-ripened cheese.</title>
        <authorList>
            <consortium name="US DOE Joint Genome Institute (JGI-PGF)"/>
            <person name="Walter F."/>
            <person name="Albersmeier A."/>
            <person name="Kalinowski J."/>
            <person name="Ruckert C."/>
        </authorList>
    </citation>
    <scope>NUCLEOTIDE SEQUENCE [LARGE SCALE GENOMIC DNA]</scope>
    <source>
        <strain evidence="1 2">NBRC 114545</strain>
    </source>
</reference>
<dbReference type="EMBL" id="BSUW01000001">
    <property type="protein sequence ID" value="GMA72735.1"/>
    <property type="molecule type" value="Genomic_DNA"/>
</dbReference>
<proteinExistence type="predicted"/>
<dbReference type="AlphaFoldDB" id="A0AA37XME4"/>
<accession>A0AA37XME4</accession>
<evidence type="ECO:0000313" key="2">
    <source>
        <dbReference type="Proteomes" id="UP001157039"/>
    </source>
</evidence>
<protein>
    <submittedName>
        <fullName evidence="1">Uncharacterized protein</fullName>
    </submittedName>
</protein>
<comment type="caution">
    <text evidence="1">The sequence shown here is derived from an EMBL/GenBank/DDBJ whole genome shotgun (WGS) entry which is preliminary data.</text>
</comment>
<sequence>MAISLQSGVNLTVIPTEKFKTVRLFFHFSTEHQKKIAAKRTLLTSLLETNSLHYPSQTQLSEKLADLYGASFGLNVGKKEIFIK</sequence>
<dbReference type="Gene3D" id="3.30.830.10">
    <property type="entry name" value="Metalloenzyme, LuxS/M16 peptidase-like"/>
    <property type="match status" value="1"/>
</dbReference>
<organism evidence="1 2">
    <name type="scientific">Tetragenococcus osmophilus</name>
    <dbReference type="NCBI Taxonomy" id="526944"/>
    <lineage>
        <taxon>Bacteria</taxon>
        <taxon>Bacillati</taxon>
        <taxon>Bacillota</taxon>
        <taxon>Bacilli</taxon>
        <taxon>Lactobacillales</taxon>
        <taxon>Enterococcaceae</taxon>
        <taxon>Tetragenococcus</taxon>
    </lineage>
</organism>
<evidence type="ECO:0000313" key="1">
    <source>
        <dbReference type="EMBL" id="GMA72735.1"/>
    </source>
</evidence>
<dbReference type="Proteomes" id="UP001157039">
    <property type="component" value="Unassembled WGS sequence"/>
</dbReference>
<gene>
    <name evidence="1" type="ORF">GCM10025885_17840</name>
</gene>
<name>A0AA37XME4_9ENTE</name>